<organism evidence="2 3">
    <name type="scientific">Solemya velesiana gill symbiont</name>
    <dbReference type="NCBI Taxonomy" id="1918948"/>
    <lineage>
        <taxon>Bacteria</taxon>
        <taxon>Pseudomonadati</taxon>
        <taxon>Pseudomonadota</taxon>
        <taxon>Gammaproteobacteria</taxon>
        <taxon>sulfur-oxidizing symbionts</taxon>
    </lineage>
</organism>
<dbReference type="EMBL" id="MPRJ01000080">
    <property type="protein sequence ID" value="OOZ35744.1"/>
    <property type="molecule type" value="Genomic_DNA"/>
</dbReference>
<evidence type="ECO:0000313" key="3">
    <source>
        <dbReference type="Proteomes" id="UP000190896"/>
    </source>
</evidence>
<protein>
    <recommendedName>
        <fullName evidence="1">Periplasmic sensor domain-containing protein</fullName>
    </recommendedName>
</protein>
<name>A0A1T2KSA4_9GAMM</name>
<dbReference type="RefSeq" id="WP_078487985.1">
    <property type="nucleotide sequence ID" value="NZ_MPRJ01000080.1"/>
</dbReference>
<keyword evidence="3" id="KW-1185">Reference proteome</keyword>
<sequence length="178" mass="19756">MAVHIIKNRIARRLVLSVLLASFAITLATTALQLRNDYITSVKQIEDNFHFIGSDALGSLVESVWVMNRKQIQLQLEGLVNLPDIEHLVILVDGQAAWQAGQQTSAEVLTASFPLLHRYRDQHMPLGELKVTAGLDKLYARLWERRKDPAGQCLRDFPCGRPGAVSISFPGQPAFGAN</sequence>
<feature type="domain" description="Periplasmic sensor" evidence="1">
    <location>
        <begin position="37"/>
        <end position="142"/>
    </location>
</feature>
<dbReference type="InterPro" id="IPR033414">
    <property type="entry name" value="Sensor_dom"/>
</dbReference>
<dbReference type="AlphaFoldDB" id="A0A1T2KSA4"/>
<dbReference type="OrthoDB" id="1931120at2"/>
<evidence type="ECO:0000259" key="1">
    <source>
        <dbReference type="Pfam" id="PF17149"/>
    </source>
</evidence>
<dbReference type="Proteomes" id="UP000190896">
    <property type="component" value="Unassembled WGS sequence"/>
</dbReference>
<evidence type="ECO:0000313" key="2">
    <source>
        <dbReference type="EMBL" id="OOZ35744.1"/>
    </source>
</evidence>
<gene>
    <name evidence="2" type="ORF">BOW51_10630</name>
</gene>
<reference evidence="2 3" key="1">
    <citation type="submission" date="2016-11" db="EMBL/GenBank/DDBJ databases">
        <title>Mixed transmission modes and dynamic genome evolution in an obligate animal-bacterial symbiosis.</title>
        <authorList>
            <person name="Russell S.L."/>
            <person name="Corbett-Detig R.B."/>
            <person name="Cavanaugh C.M."/>
        </authorList>
    </citation>
    <scope>NUCLEOTIDE SEQUENCE [LARGE SCALE GENOMIC DNA]</scope>
    <source>
        <strain evidence="2">Se-Cadez</strain>
    </source>
</reference>
<accession>A0A1T2KSA4</accession>
<dbReference type="Pfam" id="PF17149">
    <property type="entry name" value="CHASE5"/>
    <property type="match status" value="1"/>
</dbReference>
<proteinExistence type="predicted"/>
<comment type="caution">
    <text evidence="2">The sequence shown here is derived from an EMBL/GenBank/DDBJ whole genome shotgun (WGS) entry which is preliminary data.</text>
</comment>